<dbReference type="OrthoDB" id="443772at2759"/>
<dbReference type="PANTHER" id="PTHR13028">
    <property type="entry name" value="RRNA PROCESSING PROTEIN EBNA1-BINDING PROTEIN-RELATED"/>
    <property type="match status" value="1"/>
</dbReference>
<evidence type="ECO:0000256" key="3">
    <source>
        <dbReference type="ARBA" id="ARBA00007336"/>
    </source>
</evidence>
<proteinExistence type="inferred from homology"/>
<comment type="caution">
    <text evidence="8">The sequence shown here is derived from an EMBL/GenBank/DDBJ whole genome shotgun (WGS) entry which is preliminary data.</text>
</comment>
<dbReference type="GO" id="GO:0005730">
    <property type="term" value="C:nucleolus"/>
    <property type="evidence" value="ECO:0007669"/>
    <property type="project" value="UniProtKB-SubCell"/>
</dbReference>
<feature type="compositionally biased region" description="Basic residues" evidence="7">
    <location>
        <begin position="338"/>
        <end position="350"/>
    </location>
</feature>
<keyword evidence="5" id="KW-0175">Coiled coil</keyword>
<gene>
    <name evidence="8" type="ORF">CLODIP_2_CD01212</name>
</gene>
<comment type="similarity">
    <text evidence="3">Belongs to the EBP2 family.</text>
</comment>
<keyword evidence="9" id="KW-1185">Reference proteome</keyword>
<protein>
    <recommendedName>
        <fullName evidence="10">rRNA-processing protein EBP2</fullName>
    </recommendedName>
</protein>
<dbReference type="GO" id="GO:0034399">
    <property type="term" value="C:nuclear periphery"/>
    <property type="evidence" value="ECO:0007669"/>
    <property type="project" value="TreeGrafter"/>
</dbReference>
<keyword evidence="4" id="KW-0690">Ribosome biogenesis</keyword>
<dbReference type="InterPro" id="IPR008610">
    <property type="entry name" value="Ebp2"/>
</dbReference>
<feature type="compositionally biased region" description="Basic and acidic residues" evidence="7">
    <location>
        <begin position="248"/>
        <end position="267"/>
    </location>
</feature>
<name>A0A8S1DMF9_9INSE</name>
<feature type="compositionally biased region" description="Basic and acidic residues" evidence="7">
    <location>
        <begin position="284"/>
        <end position="293"/>
    </location>
</feature>
<sequence length="350" mass="40073">MVTIKEIDDYESSEDVDTESETEQESEEQEESMEISEDESEESDDEHADLNLDSDSELQKAFEKGIIKPGTVIKTAKLVKPPRQFTNNVGGMKRKLEEFKLAGKWIDRLDVVSGLAPLAPELVEKMQDQKQITDSTELAANDFQRELHFYRQSQATVLEAIPRLKSMNIPTRRPEDYFAEMLKTDDHMQKVRDALTKKQTEEERREKIRQFRQQKKFGKKVEAQAKVAKQMQKKAMLDEVKKFRKGQRKDLDFLDDFNPKKAKEGHAKQGPGNSGKAKIKRSQFRKEAKDKKYGFGGRKRGSKANTRESSSEAFNKGKSAGRPGMSRGKGTKPQQRPGKGRRQKMKGGRK</sequence>
<dbReference type="EMBL" id="CADEPI010000247">
    <property type="protein sequence ID" value="CAB3381826.1"/>
    <property type="molecule type" value="Genomic_DNA"/>
</dbReference>
<dbReference type="Pfam" id="PF05890">
    <property type="entry name" value="Ebp2"/>
    <property type="match status" value="1"/>
</dbReference>
<feature type="compositionally biased region" description="Acidic residues" evidence="7">
    <location>
        <begin position="8"/>
        <end position="55"/>
    </location>
</feature>
<dbReference type="Proteomes" id="UP000494165">
    <property type="component" value="Unassembled WGS sequence"/>
</dbReference>
<evidence type="ECO:0000313" key="9">
    <source>
        <dbReference type="Proteomes" id="UP000494165"/>
    </source>
</evidence>
<evidence type="ECO:0000256" key="6">
    <source>
        <dbReference type="ARBA" id="ARBA00023242"/>
    </source>
</evidence>
<comment type="subcellular location">
    <subcellularLocation>
        <location evidence="2">Nucleus</location>
        <location evidence="2">Nucleolus</location>
    </subcellularLocation>
</comment>
<feature type="region of interest" description="Disordered" evidence="7">
    <location>
        <begin position="1"/>
        <end position="55"/>
    </location>
</feature>
<evidence type="ECO:0000313" key="8">
    <source>
        <dbReference type="EMBL" id="CAB3381826.1"/>
    </source>
</evidence>
<evidence type="ECO:0000256" key="2">
    <source>
        <dbReference type="ARBA" id="ARBA00004604"/>
    </source>
</evidence>
<evidence type="ECO:0000256" key="7">
    <source>
        <dbReference type="SAM" id="MobiDB-lite"/>
    </source>
</evidence>
<dbReference type="GO" id="GO:0042273">
    <property type="term" value="P:ribosomal large subunit biogenesis"/>
    <property type="evidence" value="ECO:0007669"/>
    <property type="project" value="TreeGrafter"/>
</dbReference>
<reference evidence="8 9" key="1">
    <citation type="submission" date="2020-04" db="EMBL/GenBank/DDBJ databases">
        <authorList>
            <person name="Alioto T."/>
            <person name="Alioto T."/>
            <person name="Gomez Garrido J."/>
        </authorList>
    </citation>
    <scope>NUCLEOTIDE SEQUENCE [LARGE SCALE GENOMIC DNA]</scope>
</reference>
<dbReference type="GO" id="GO:0030687">
    <property type="term" value="C:preribosome, large subunit precursor"/>
    <property type="evidence" value="ECO:0007669"/>
    <property type="project" value="TreeGrafter"/>
</dbReference>
<accession>A0A8S1DMF9</accession>
<organism evidence="8 9">
    <name type="scientific">Cloeon dipterum</name>
    <dbReference type="NCBI Taxonomy" id="197152"/>
    <lineage>
        <taxon>Eukaryota</taxon>
        <taxon>Metazoa</taxon>
        <taxon>Ecdysozoa</taxon>
        <taxon>Arthropoda</taxon>
        <taxon>Hexapoda</taxon>
        <taxon>Insecta</taxon>
        <taxon>Pterygota</taxon>
        <taxon>Palaeoptera</taxon>
        <taxon>Ephemeroptera</taxon>
        <taxon>Pisciforma</taxon>
        <taxon>Baetidae</taxon>
        <taxon>Cloeon</taxon>
    </lineage>
</organism>
<dbReference type="AlphaFoldDB" id="A0A8S1DMF9"/>
<comment type="function">
    <text evidence="1">Required for the processing of the 27S pre-rRNA.</text>
</comment>
<evidence type="ECO:0000256" key="1">
    <source>
        <dbReference type="ARBA" id="ARBA00003387"/>
    </source>
</evidence>
<keyword evidence="6" id="KW-0539">Nucleus</keyword>
<dbReference type="GO" id="GO:0006364">
    <property type="term" value="P:rRNA processing"/>
    <property type="evidence" value="ECO:0007669"/>
    <property type="project" value="TreeGrafter"/>
</dbReference>
<evidence type="ECO:0000256" key="5">
    <source>
        <dbReference type="ARBA" id="ARBA00023054"/>
    </source>
</evidence>
<evidence type="ECO:0008006" key="10">
    <source>
        <dbReference type="Google" id="ProtNLM"/>
    </source>
</evidence>
<feature type="region of interest" description="Disordered" evidence="7">
    <location>
        <begin position="248"/>
        <end position="350"/>
    </location>
</feature>
<dbReference type="PANTHER" id="PTHR13028:SF0">
    <property type="entry name" value="RRNA-PROCESSING PROTEIN EBP2-RELATED"/>
    <property type="match status" value="1"/>
</dbReference>
<evidence type="ECO:0000256" key="4">
    <source>
        <dbReference type="ARBA" id="ARBA00022517"/>
    </source>
</evidence>